<dbReference type="OrthoDB" id="9778366at2"/>
<proteinExistence type="predicted"/>
<dbReference type="InterPro" id="IPR019734">
    <property type="entry name" value="TPR_rpt"/>
</dbReference>
<dbReference type="AlphaFoldDB" id="A0A7X3D1Y9"/>
<dbReference type="PANTHER" id="PTHR24421:SF10">
    <property type="entry name" value="NITRATE_NITRITE SENSOR PROTEIN NARQ"/>
    <property type="match status" value="1"/>
</dbReference>
<keyword evidence="10" id="KW-0812">Transmembrane</keyword>
<dbReference type="CDD" id="cd16917">
    <property type="entry name" value="HATPase_UhpB-NarQ-NarX-like"/>
    <property type="match status" value="1"/>
</dbReference>
<keyword evidence="6 13" id="KW-0418">Kinase</keyword>
<keyword evidence="3" id="KW-0597">Phosphoprotein</keyword>
<keyword evidence="10" id="KW-1133">Transmembrane helix</keyword>
<dbReference type="Pfam" id="PF02518">
    <property type="entry name" value="HATPase_c"/>
    <property type="match status" value="1"/>
</dbReference>
<evidence type="ECO:0000256" key="10">
    <source>
        <dbReference type="SAM" id="Phobius"/>
    </source>
</evidence>
<name>A0A7X3D1Y9_9FLAO</name>
<dbReference type="Pfam" id="PF07730">
    <property type="entry name" value="HisKA_3"/>
    <property type="match status" value="1"/>
</dbReference>
<dbReference type="SUPFAM" id="SSF55874">
    <property type="entry name" value="ATPase domain of HSP90 chaperone/DNA topoisomerase II/histidine kinase"/>
    <property type="match status" value="1"/>
</dbReference>
<keyword evidence="11" id="KW-0732">Signal</keyword>
<keyword evidence="7" id="KW-0067">ATP-binding</keyword>
<keyword evidence="10" id="KW-0472">Membrane</keyword>
<evidence type="ECO:0000313" key="14">
    <source>
        <dbReference type="Proteomes" id="UP000540519"/>
    </source>
</evidence>
<gene>
    <name evidence="13" type="ORF">D9O36_09210</name>
</gene>
<evidence type="ECO:0000256" key="1">
    <source>
        <dbReference type="ARBA" id="ARBA00000085"/>
    </source>
</evidence>
<dbReference type="InterPro" id="IPR036890">
    <property type="entry name" value="HATPase_C_sf"/>
</dbReference>
<reference evidence="13 14" key="1">
    <citation type="journal article" date="2019" name="Mar. Drugs">
        <title>Comparative Genomics and CAZyme Genome Repertoires of Marine Zobellia amurskyensis KMM 3526(T) and Zobellia laminariae KMM 3676(T).</title>
        <authorList>
            <person name="Chernysheva N."/>
            <person name="Bystritskaya E."/>
            <person name="Stenkova A."/>
            <person name="Golovkin I."/>
            <person name="Nedashkovskaya O."/>
            <person name="Isaeva M."/>
        </authorList>
    </citation>
    <scope>NUCLEOTIDE SEQUENCE [LARGE SCALE GENOMIC DNA]</scope>
    <source>
        <strain evidence="13 14">KMM 3526</strain>
    </source>
</reference>
<evidence type="ECO:0000256" key="3">
    <source>
        <dbReference type="ARBA" id="ARBA00022553"/>
    </source>
</evidence>
<evidence type="ECO:0000256" key="2">
    <source>
        <dbReference type="ARBA" id="ARBA00012438"/>
    </source>
</evidence>
<keyword evidence="14" id="KW-1185">Reference proteome</keyword>
<dbReference type="InterPro" id="IPR050482">
    <property type="entry name" value="Sensor_HK_TwoCompSys"/>
</dbReference>
<feature type="chain" id="PRO_5031564612" description="histidine kinase" evidence="11">
    <location>
        <begin position="33"/>
        <end position="662"/>
    </location>
</feature>
<dbReference type="SUPFAM" id="SSF48452">
    <property type="entry name" value="TPR-like"/>
    <property type="match status" value="2"/>
</dbReference>
<dbReference type="Gene3D" id="1.25.40.10">
    <property type="entry name" value="Tetratricopeptide repeat domain"/>
    <property type="match status" value="1"/>
</dbReference>
<sequence>MKTTLKLYTVPNFSLYNLLGLLLLLGFSNLYAQDVDVDSTKTNNTQRVTFSTIPNNREASLKPYYEALKNATFGSQRFSVFEQLAELHIKKGNTDSILHYGNLYVKELGNWEKPDSEKHLHYARAHYFLGIGSHFNGLLDKSVEWHIKGLQDAESANSNEFQYKNKIGLAHNYILKLESDKALEVLTKAILDFGTEFPDLTIKSIIFIGNAHLAKQEYELAKNRYDEALRMATDFKDFEKELSVKLELGKLAEAQENYEKAFQDYESVRNQALSNGFTAIYFEGSLLLAKLYYKEELYKMANIALSFAYINAIDRENLQFQREALIIQARSFAKLEDYKNAYAVMTQLFGINNQINTKQQREIIKELEIQYETLEKEKAISDLEEEQIEKTAELERQKTIKNAFLIGFLIILIPIIALLYVYYQKIQTQSELSRKQEEINIQKVASLKQKQELDLIKASMEGQDEERKRIAQELHDSIGGNLAGIKLQVSTLTSESNKWKEINGQLDETYQLVRDISHTLIPEKFKQRAFSDLIREYISSISRSGKLKIGFHPHPEADLNAIDEKTQMELYKVIQELMTNALKHAEADNVDIHLSLLNNELSLLFEDNGKGFDVLEVKEGIGFENIRSRIKELNGKFHIDSSKNRGCVISIELPVKTTSHEI</sequence>
<evidence type="ECO:0000256" key="9">
    <source>
        <dbReference type="SAM" id="Coils"/>
    </source>
</evidence>
<dbReference type="SMART" id="SM00387">
    <property type="entry name" value="HATPase_c"/>
    <property type="match status" value="1"/>
</dbReference>
<dbReference type="SMART" id="SM00028">
    <property type="entry name" value="TPR"/>
    <property type="match status" value="2"/>
</dbReference>
<evidence type="ECO:0000259" key="12">
    <source>
        <dbReference type="PROSITE" id="PS50109"/>
    </source>
</evidence>
<feature type="coiled-coil region" evidence="9">
    <location>
        <begin position="357"/>
        <end position="384"/>
    </location>
</feature>
<feature type="transmembrane region" description="Helical" evidence="10">
    <location>
        <begin position="403"/>
        <end position="423"/>
    </location>
</feature>
<protein>
    <recommendedName>
        <fullName evidence="2">histidine kinase</fullName>
        <ecNumber evidence="2">2.7.13.3</ecNumber>
    </recommendedName>
</protein>
<organism evidence="13 14">
    <name type="scientific">Zobellia amurskyensis</name>
    <dbReference type="NCBI Taxonomy" id="248905"/>
    <lineage>
        <taxon>Bacteria</taxon>
        <taxon>Pseudomonadati</taxon>
        <taxon>Bacteroidota</taxon>
        <taxon>Flavobacteriia</taxon>
        <taxon>Flavobacteriales</taxon>
        <taxon>Flavobacteriaceae</taxon>
        <taxon>Zobellia</taxon>
    </lineage>
</organism>
<evidence type="ECO:0000256" key="6">
    <source>
        <dbReference type="ARBA" id="ARBA00022777"/>
    </source>
</evidence>
<feature type="domain" description="Histidine kinase" evidence="12">
    <location>
        <begin position="469"/>
        <end position="657"/>
    </location>
</feature>
<dbReference type="GO" id="GO:0000155">
    <property type="term" value="F:phosphorelay sensor kinase activity"/>
    <property type="evidence" value="ECO:0007669"/>
    <property type="project" value="InterPro"/>
</dbReference>
<evidence type="ECO:0000256" key="7">
    <source>
        <dbReference type="ARBA" id="ARBA00022840"/>
    </source>
</evidence>
<dbReference type="InterPro" id="IPR005467">
    <property type="entry name" value="His_kinase_dom"/>
</dbReference>
<evidence type="ECO:0000256" key="11">
    <source>
        <dbReference type="SAM" id="SignalP"/>
    </source>
</evidence>
<keyword evidence="5" id="KW-0547">Nucleotide-binding</keyword>
<keyword evidence="4" id="KW-0808">Transferase</keyword>
<dbReference type="InterPro" id="IPR011712">
    <property type="entry name" value="Sig_transdc_His_kin_sub3_dim/P"/>
</dbReference>
<feature type="signal peptide" evidence="11">
    <location>
        <begin position="1"/>
        <end position="32"/>
    </location>
</feature>
<dbReference type="Gene3D" id="3.30.565.10">
    <property type="entry name" value="Histidine kinase-like ATPase, C-terminal domain"/>
    <property type="match status" value="1"/>
</dbReference>
<dbReference type="PROSITE" id="PS50109">
    <property type="entry name" value="HIS_KIN"/>
    <property type="match status" value="1"/>
</dbReference>
<dbReference type="Proteomes" id="UP000540519">
    <property type="component" value="Unassembled WGS sequence"/>
</dbReference>
<evidence type="ECO:0000313" key="13">
    <source>
        <dbReference type="EMBL" id="MUH36018.1"/>
    </source>
</evidence>
<comment type="catalytic activity">
    <reaction evidence="1">
        <text>ATP + protein L-histidine = ADP + protein N-phospho-L-histidine.</text>
        <dbReference type="EC" id="2.7.13.3"/>
    </reaction>
</comment>
<keyword evidence="8" id="KW-0902">Two-component regulatory system</keyword>
<dbReference type="InterPro" id="IPR003594">
    <property type="entry name" value="HATPase_dom"/>
</dbReference>
<dbReference type="EMBL" id="RCNR01000013">
    <property type="protein sequence ID" value="MUH36018.1"/>
    <property type="molecule type" value="Genomic_DNA"/>
</dbReference>
<evidence type="ECO:0000256" key="8">
    <source>
        <dbReference type="ARBA" id="ARBA00023012"/>
    </source>
</evidence>
<dbReference type="GO" id="GO:0016020">
    <property type="term" value="C:membrane"/>
    <property type="evidence" value="ECO:0007669"/>
    <property type="project" value="InterPro"/>
</dbReference>
<dbReference type="Gene3D" id="1.20.5.1930">
    <property type="match status" value="1"/>
</dbReference>
<dbReference type="InterPro" id="IPR011990">
    <property type="entry name" value="TPR-like_helical_dom_sf"/>
</dbReference>
<evidence type="ECO:0000256" key="4">
    <source>
        <dbReference type="ARBA" id="ARBA00022679"/>
    </source>
</evidence>
<dbReference type="GO" id="GO:0046983">
    <property type="term" value="F:protein dimerization activity"/>
    <property type="evidence" value="ECO:0007669"/>
    <property type="project" value="InterPro"/>
</dbReference>
<dbReference type="GO" id="GO:0005524">
    <property type="term" value="F:ATP binding"/>
    <property type="evidence" value="ECO:0007669"/>
    <property type="project" value="UniProtKB-KW"/>
</dbReference>
<dbReference type="PANTHER" id="PTHR24421">
    <property type="entry name" value="NITRATE/NITRITE SENSOR PROTEIN NARX-RELATED"/>
    <property type="match status" value="1"/>
</dbReference>
<dbReference type="EC" id="2.7.13.3" evidence="2"/>
<keyword evidence="9" id="KW-0175">Coiled coil</keyword>
<evidence type="ECO:0000256" key="5">
    <source>
        <dbReference type="ARBA" id="ARBA00022741"/>
    </source>
</evidence>
<feature type="coiled-coil region" evidence="9">
    <location>
        <begin position="211"/>
        <end position="271"/>
    </location>
</feature>
<comment type="caution">
    <text evidence="13">The sequence shown here is derived from an EMBL/GenBank/DDBJ whole genome shotgun (WGS) entry which is preliminary data.</text>
</comment>
<accession>A0A7X3D1Y9</accession>